<dbReference type="EMBL" id="JAJOMB010000003">
    <property type="protein sequence ID" value="MCD5310901.1"/>
    <property type="molecule type" value="Genomic_DNA"/>
</dbReference>
<sequence>MKTARHMKTFNGPNPGQVKKLYRLDPPIEAAGSKRRYVIVSGVNVPFSGDETYIFPADESGKIVDFTELDGSFRGAIDHERALAGAGYEVA</sequence>
<protein>
    <submittedName>
        <fullName evidence="1">Uncharacterized protein</fullName>
    </submittedName>
</protein>
<evidence type="ECO:0000313" key="2">
    <source>
        <dbReference type="Proteomes" id="UP001138997"/>
    </source>
</evidence>
<proteinExistence type="predicted"/>
<keyword evidence="2" id="KW-1185">Reference proteome</keyword>
<dbReference type="AlphaFoldDB" id="A0A9X1ST37"/>
<comment type="caution">
    <text evidence="1">The sequence shown here is derived from an EMBL/GenBank/DDBJ whole genome shotgun (WGS) entry which is preliminary data.</text>
</comment>
<accession>A0A9X1ST37</accession>
<evidence type="ECO:0000313" key="1">
    <source>
        <dbReference type="EMBL" id="MCD5310901.1"/>
    </source>
</evidence>
<gene>
    <name evidence="1" type="ORF">LR394_08340</name>
</gene>
<reference evidence="1" key="1">
    <citation type="submission" date="2021-11" db="EMBL/GenBank/DDBJ databases">
        <title>Streptomyces corallinus and Kineosporia corallina sp. nov., two new coral-derived marine actinobacteria.</title>
        <authorList>
            <person name="Buangrab K."/>
            <person name="Sutthacheep M."/>
            <person name="Yeemin T."/>
            <person name="Harunari E."/>
            <person name="Igarashi Y."/>
            <person name="Sripreechasak P."/>
            <person name="Kanchanasin P."/>
            <person name="Tanasupawat S."/>
            <person name="Phongsopitanun W."/>
        </authorList>
    </citation>
    <scope>NUCLEOTIDE SEQUENCE</scope>
    <source>
        <strain evidence="1">JCM 31032</strain>
    </source>
</reference>
<name>A0A9X1ST37_9ACTN</name>
<dbReference type="RefSeq" id="WP_231440077.1">
    <property type="nucleotide sequence ID" value="NZ_JAJOMB010000003.1"/>
</dbReference>
<organism evidence="1 2">
    <name type="scientific">Kineosporia babensis</name>
    <dbReference type="NCBI Taxonomy" id="499548"/>
    <lineage>
        <taxon>Bacteria</taxon>
        <taxon>Bacillati</taxon>
        <taxon>Actinomycetota</taxon>
        <taxon>Actinomycetes</taxon>
        <taxon>Kineosporiales</taxon>
        <taxon>Kineosporiaceae</taxon>
        <taxon>Kineosporia</taxon>
    </lineage>
</organism>
<dbReference type="Proteomes" id="UP001138997">
    <property type="component" value="Unassembled WGS sequence"/>
</dbReference>